<evidence type="ECO:0000313" key="4">
    <source>
        <dbReference type="Proteomes" id="UP000721861"/>
    </source>
</evidence>
<dbReference type="Pfam" id="PF13360">
    <property type="entry name" value="PQQ_2"/>
    <property type="match status" value="2"/>
</dbReference>
<feature type="domain" description="Pyrrolo-quinoline quinone repeat" evidence="2">
    <location>
        <begin position="245"/>
        <end position="329"/>
    </location>
</feature>
<sequence>MRIVIALFLLCISHYISAQDTLLWQFKAESGIYSSPVVEDYIYFGDNASNLYALSKQTGKPIWTARVKGAIKSKPCVYNELIIINDASGSIQAFDRLSGSEIWTFTMDDEKTVDMWDYYLSSPVVHKGIVYIGSGDQHVYALNAENGELVWKYRTVGVVHASAVIYDEKVLIGSFDGYFYALDGDTGQLVWKFKTVGDKYFPNGAIQKAACVYKDKVIFGSRDFNVYALDVTSGRGHWNYKERGSWVIATPLLIDDNLYFGTSDTHRFYCFNADDGAVQWQKELNMRVYGTAADCNGIVYFGCFNGKLYGMSAQSGDVVFEFQTAESHQRYAQLFKSETEFADGVELYGADSKEVEQQILGLGAFLSSPVIENDILYIGDANGNFYAISVKQD</sequence>
<keyword evidence="4" id="KW-1185">Reference proteome</keyword>
<dbReference type="SUPFAM" id="SSF50998">
    <property type="entry name" value="Quinoprotein alcohol dehydrogenase-like"/>
    <property type="match status" value="2"/>
</dbReference>
<protein>
    <submittedName>
        <fullName evidence="3">PQQ-binding-like beta-propeller repeat protein</fullName>
    </submittedName>
</protein>
<dbReference type="Proteomes" id="UP000721861">
    <property type="component" value="Unassembled WGS sequence"/>
</dbReference>
<reference evidence="3 4" key="1">
    <citation type="journal article" date="2014" name="Int. J. Syst. Evol. Microbiol.">
        <title>Carboxylicivirga gen. nov. in the family Marinilabiliaceae with two novel species, Carboxylicivirga mesophila sp. nov. and Carboxylicivirga taeanensis sp. nov., and reclassification of Cytophaga fermentans as Saccharicrinis fermentans gen. nov., comb. nov.</title>
        <authorList>
            <person name="Yang S.H."/>
            <person name="Seo H.S."/>
            <person name="Woo J.H."/>
            <person name="Oh H.M."/>
            <person name="Jang H."/>
            <person name="Lee J.H."/>
            <person name="Kim S.J."/>
            <person name="Kwon K.K."/>
        </authorList>
    </citation>
    <scope>NUCLEOTIDE SEQUENCE [LARGE SCALE GENOMIC DNA]</scope>
    <source>
        <strain evidence="3 4">JCM 18290</strain>
    </source>
</reference>
<accession>A0ABS5KFX5</accession>
<dbReference type="InterPro" id="IPR002372">
    <property type="entry name" value="PQQ_rpt_dom"/>
</dbReference>
<gene>
    <name evidence="3" type="ORF">KEM09_17575</name>
</gene>
<dbReference type="SMART" id="SM00564">
    <property type="entry name" value="PQQ"/>
    <property type="match status" value="8"/>
</dbReference>
<comment type="caution">
    <text evidence="3">The sequence shown here is derived from an EMBL/GenBank/DDBJ whole genome shotgun (WGS) entry which is preliminary data.</text>
</comment>
<dbReference type="EMBL" id="JAGUCN010000024">
    <property type="protein sequence ID" value="MBS2213228.1"/>
    <property type="molecule type" value="Genomic_DNA"/>
</dbReference>
<dbReference type="InterPro" id="IPR015943">
    <property type="entry name" value="WD40/YVTN_repeat-like_dom_sf"/>
</dbReference>
<evidence type="ECO:0000256" key="1">
    <source>
        <dbReference type="SAM" id="SignalP"/>
    </source>
</evidence>
<dbReference type="InterPro" id="IPR011047">
    <property type="entry name" value="Quinoprotein_ADH-like_sf"/>
</dbReference>
<feature type="chain" id="PRO_5046032240" evidence="1">
    <location>
        <begin position="19"/>
        <end position="393"/>
    </location>
</feature>
<dbReference type="Gene3D" id="2.130.10.10">
    <property type="entry name" value="YVTN repeat-like/Quinoprotein amine dehydrogenase"/>
    <property type="match status" value="1"/>
</dbReference>
<evidence type="ECO:0000313" key="3">
    <source>
        <dbReference type="EMBL" id="MBS2213228.1"/>
    </source>
</evidence>
<dbReference type="PANTHER" id="PTHR34512:SF30">
    <property type="entry name" value="OUTER MEMBRANE PROTEIN ASSEMBLY FACTOR BAMB"/>
    <property type="match status" value="1"/>
</dbReference>
<keyword evidence="1" id="KW-0732">Signal</keyword>
<dbReference type="InterPro" id="IPR018391">
    <property type="entry name" value="PQQ_b-propeller_rpt"/>
</dbReference>
<dbReference type="Gene3D" id="2.40.10.480">
    <property type="match status" value="1"/>
</dbReference>
<feature type="domain" description="Pyrrolo-quinoline quinone repeat" evidence="2">
    <location>
        <begin position="88"/>
        <end position="241"/>
    </location>
</feature>
<feature type="signal peptide" evidence="1">
    <location>
        <begin position="1"/>
        <end position="18"/>
    </location>
</feature>
<proteinExistence type="predicted"/>
<dbReference type="PANTHER" id="PTHR34512">
    <property type="entry name" value="CELL SURFACE PROTEIN"/>
    <property type="match status" value="1"/>
</dbReference>
<organism evidence="3 4">
    <name type="scientific">Carboxylicivirga mesophila</name>
    <dbReference type="NCBI Taxonomy" id="1166478"/>
    <lineage>
        <taxon>Bacteria</taxon>
        <taxon>Pseudomonadati</taxon>
        <taxon>Bacteroidota</taxon>
        <taxon>Bacteroidia</taxon>
        <taxon>Marinilabiliales</taxon>
        <taxon>Marinilabiliaceae</taxon>
        <taxon>Carboxylicivirga</taxon>
    </lineage>
</organism>
<evidence type="ECO:0000259" key="2">
    <source>
        <dbReference type="Pfam" id="PF13360"/>
    </source>
</evidence>
<name>A0ABS5KFX5_9BACT</name>
<dbReference type="RefSeq" id="WP_212230279.1">
    <property type="nucleotide sequence ID" value="NZ_JAGUCN010000024.1"/>
</dbReference>